<evidence type="ECO:0000256" key="2">
    <source>
        <dbReference type="ARBA" id="ARBA00004273"/>
    </source>
</evidence>
<dbReference type="InterPro" id="IPR008432">
    <property type="entry name" value="COX5C"/>
</dbReference>
<dbReference type="GO" id="GO:0005743">
    <property type="term" value="C:mitochondrial inner membrane"/>
    <property type="evidence" value="ECO:0007669"/>
    <property type="project" value="UniProtKB-SubCell"/>
</dbReference>
<name>A0AAD5ZQC4_9POAL</name>
<evidence type="ECO:0000256" key="8">
    <source>
        <dbReference type="ARBA" id="ARBA00023136"/>
    </source>
</evidence>
<comment type="subcellular location">
    <subcellularLocation>
        <location evidence="2">Mitochondrion inner membrane</location>
    </subcellularLocation>
</comment>
<evidence type="ECO:0000256" key="5">
    <source>
        <dbReference type="ARBA" id="ARBA00022792"/>
    </source>
</evidence>
<comment type="function">
    <text evidence="1">This protein is one of the nuclear-coded polypeptide chains of cytochrome c oxidase, the terminal oxidase in mitochondrial electron transport.</text>
</comment>
<evidence type="ECO:0000313" key="9">
    <source>
        <dbReference type="EMBL" id="KAJ3702124.1"/>
    </source>
</evidence>
<comment type="similarity">
    <text evidence="3">Belongs to the cytochrome c oxidase subunit 5C family.</text>
</comment>
<gene>
    <name evidence="9" type="ORF">LUZ61_005829</name>
</gene>
<dbReference type="EMBL" id="JAMRDG010000001">
    <property type="protein sequence ID" value="KAJ3702124.1"/>
    <property type="molecule type" value="Genomic_DNA"/>
</dbReference>
<accession>A0AAD5ZQC4</accession>
<dbReference type="PANTHER" id="PTHR34372">
    <property type="entry name" value="CYTOCHROME C OXIDASE SUBUNIT 5C-2-RELATED"/>
    <property type="match status" value="1"/>
</dbReference>
<keyword evidence="10" id="KW-1185">Reference proteome</keyword>
<keyword evidence="7" id="KW-0496">Mitochondrion</keyword>
<evidence type="ECO:0000313" key="10">
    <source>
        <dbReference type="Proteomes" id="UP001210211"/>
    </source>
</evidence>
<dbReference type="AlphaFoldDB" id="A0AAD5ZQC4"/>
<evidence type="ECO:0008006" key="11">
    <source>
        <dbReference type="Google" id="ProtNLM"/>
    </source>
</evidence>
<evidence type="ECO:0000256" key="7">
    <source>
        <dbReference type="ARBA" id="ARBA00023128"/>
    </source>
</evidence>
<evidence type="ECO:0000256" key="1">
    <source>
        <dbReference type="ARBA" id="ARBA00002480"/>
    </source>
</evidence>
<reference evidence="9 10" key="1">
    <citation type="journal article" date="2022" name="Cell">
        <title>Repeat-based holocentromeres influence genome architecture and karyotype evolution.</title>
        <authorList>
            <person name="Hofstatter P.G."/>
            <person name="Thangavel G."/>
            <person name="Lux T."/>
            <person name="Neumann P."/>
            <person name="Vondrak T."/>
            <person name="Novak P."/>
            <person name="Zhang M."/>
            <person name="Costa L."/>
            <person name="Castellani M."/>
            <person name="Scott A."/>
            <person name="Toegelov H."/>
            <person name="Fuchs J."/>
            <person name="Mata-Sucre Y."/>
            <person name="Dias Y."/>
            <person name="Vanzela A.L.L."/>
            <person name="Huettel B."/>
            <person name="Almeida C.C.S."/>
            <person name="Simkova H."/>
            <person name="Souza G."/>
            <person name="Pedrosa-Harand A."/>
            <person name="Macas J."/>
            <person name="Mayer K.F.X."/>
            <person name="Houben A."/>
            <person name="Marques A."/>
        </authorList>
    </citation>
    <scope>NUCLEOTIDE SEQUENCE [LARGE SCALE GENOMIC DNA]</scope>
    <source>
        <strain evidence="9">RhyTen1mFocal</strain>
    </source>
</reference>
<dbReference type="PANTHER" id="PTHR34372:SF2">
    <property type="entry name" value="CYTOCHROME C OXIDASE SUBUNIT 5C-2-RELATED"/>
    <property type="match status" value="1"/>
</dbReference>
<keyword evidence="8" id="KW-0472">Membrane</keyword>
<evidence type="ECO:0000256" key="6">
    <source>
        <dbReference type="ARBA" id="ARBA00022989"/>
    </source>
</evidence>
<organism evidence="9 10">
    <name type="scientific">Rhynchospora tenuis</name>
    <dbReference type="NCBI Taxonomy" id="198213"/>
    <lineage>
        <taxon>Eukaryota</taxon>
        <taxon>Viridiplantae</taxon>
        <taxon>Streptophyta</taxon>
        <taxon>Embryophyta</taxon>
        <taxon>Tracheophyta</taxon>
        <taxon>Spermatophyta</taxon>
        <taxon>Magnoliopsida</taxon>
        <taxon>Liliopsida</taxon>
        <taxon>Poales</taxon>
        <taxon>Cyperaceae</taxon>
        <taxon>Cyperoideae</taxon>
        <taxon>Rhynchosporeae</taxon>
        <taxon>Rhynchospora</taxon>
    </lineage>
</organism>
<evidence type="ECO:0000256" key="4">
    <source>
        <dbReference type="ARBA" id="ARBA00022692"/>
    </source>
</evidence>
<proteinExistence type="inferred from homology"/>
<sequence length="110" mass="12728">MSQLNNLIEASTNYLFDTFENSTFFAFSFSYITYWCMKFCLPGNRQMAAHRVAHVVYKGPSVVKEICIGLTLGVMAGTLWKMNHWNQQRKAREFYDMLEKGQISVVAPEE</sequence>
<keyword evidence="5" id="KW-0999">Mitochondrion inner membrane</keyword>
<protein>
    <recommendedName>
        <fullName evidence="11">Cytochrome c oxidase subunit 5C</fullName>
    </recommendedName>
</protein>
<keyword evidence="6" id="KW-1133">Transmembrane helix</keyword>
<comment type="caution">
    <text evidence="9">The sequence shown here is derived from an EMBL/GenBank/DDBJ whole genome shotgun (WGS) entry which is preliminary data.</text>
</comment>
<evidence type="ECO:0000256" key="3">
    <source>
        <dbReference type="ARBA" id="ARBA00009591"/>
    </source>
</evidence>
<dbReference type="Proteomes" id="UP001210211">
    <property type="component" value="Unassembled WGS sequence"/>
</dbReference>
<keyword evidence="4" id="KW-0812">Transmembrane</keyword>